<dbReference type="Proteomes" id="UP000005240">
    <property type="component" value="Unassembled WGS sequence"/>
</dbReference>
<evidence type="ECO:0000313" key="4">
    <source>
        <dbReference type="EnsemblFungi" id="PTTG_25500-t43_1-p1"/>
    </source>
</evidence>
<evidence type="ECO:0000313" key="5">
    <source>
        <dbReference type="Proteomes" id="UP000005240"/>
    </source>
</evidence>
<keyword evidence="2" id="KW-0812">Transmembrane</keyword>
<evidence type="ECO:0000256" key="2">
    <source>
        <dbReference type="SAM" id="Phobius"/>
    </source>
</evidence>
<dbReference type="EnsemblFungi" id="PTTG_25500-t43_1">
    <property type="protein sequence ID" value="PTTG_25500-t43_1-p1"/>
    <property type="gene ID" value="PTTG_25500"/>
</dbReference>
<proteinExistence type="predicted"/>
<dbReference type="EMBL" id="ADAS02000005">
    <property type="protein sequence ID" value="OAV98775.1"/>
    <property type="molecule type" value="Genomic_DNA"/>
</dbReference>
<keyword evidence="2" id="KW-1133">Transmembrane helix</keyword>
<feature type="compositionally biased region" description="Basic and acidic residues" evidence="1">
    <location>
        <begin position="140"/>
        <end position="149"/>
    </location>
</feature>
<feature type="non-terminal residue" evidence="3">
    <location>
        <position position="1"/>
    </location>
</feature>
<gene>
    <name evidence="3" type="ORF">PTTG_25500</name>
</gene>
<reference evidence="3" key="2">
    <citation type="submission" date="2016-05" db="EMBL/GenBank/DDBJ databases">
        <title>Comparative analysis highlights variable genome content of wheat rusts and divergence of the mating loci.</title>
        <authorList>
            <person name="Cuomo C.A."/>
            <person name="Bakkeren G."/>
            <person name="Szabo L."/>
            <person name="Khalil H."/>
            <person name="Joly D."/>
            <person name="Goldberg J."/>
            <person name="Young S."/>
            <person name="Zeng Q."/>
            <person name="Fellers J."/>
        </authorList>
    </citation>
    <scope>NUCLEOTIDE SEQUENCE [LARGE SCALE GENOMIC DNA]</scope>
    <source>
        <strain evidence="3">1-1 BBBD Race 1</strain>
    </source>
</reference>
<sequence>TACIAHHQGINTGWFVPGGGTVSITLANTHSANAIPHSFQNISNTVAFGYPLDCQSRAYSDPHPPSQPSPASHIAISSMPKYLGFDFPLVLFFVIIAGVQMTLGASVGPRHLINRVERNDSANLPTAHNPSEPTSRRSHCTAENHCRSY</sequence>
<accession>A0A180H150</accession>
<reference evidence="4" key="4">
    <citation type="submission" date="2025-05" db="UniProtKB">
        <authorList>
            <consortium name="EnsemblFungi"/>
        </authorList>
    </citation>
    <scope>IDENTIFICATION</scope>
    <source>
        <strain evidence="4">isolate 1-1 / race 1 (BBBD)</strain>
    </source>
</reference>
<organism evidence="3">
    <name type="scientific">Puccinia triticina (isolate 1-1 / race 1 (BBBD))</name>
    <name type="common">Brown leaf rust fungus</name>
    <dbReference type="NCBI Taxonomy" id="630390"/>
    <lineage>
        <taxon>Eukaryota</taxon>
        <taxon>Fungi</taxon>
        <taxon>Dikarya</taxon>
        <taxon>Basidiomycota</taxon>
        <taxon>Pucciniomycotina</taxon>
        <taxon>Pucciniomycetes</taxon>
        <taxon>Pucciniales</taxon>
        <taxon>Pucciniaceae</taxon>
        <taxon>Puccinia</taxon>
    </lineage>
</organism>
<feature type="region of interest" description="Disordered" evidence="1">
    <location>
        <begin position="118"/>
        <end position="149"/>
    </location>
</feature>
<dbReference type="VEuPathDB" id="FungiDB:PTTG_25500"/>
<evidence type="ECO:0000313" key="3">
    <source>
        <dbReference type="EMBL" id="OAV98775.1"/>
    </source>
</evidence>
<protein>
    <submittedName>
        <fullName evidence="3 4">Uncharacterized protein</fullName>
    </submittedName>
</protein>
<feature type="compositionally biased region" description="Polar residues" evidence="1">
    <location>
        <begin position="121"/>
        <end position="133"/>
    </location>
</feature>
<evidence type="ECO:0000256" key="1">
    <source>
        <dbReference type="SAM" id="MobiDB-lite"/>
    </source>
</evidence>
<name>A0A180H150_PUCT1</name>
<keyword evidence="5" id="KW-1185">Reference proteome</keyword>
<reference evidence="3" key="1">
    <citation type="submission" date="2009-11" db="EMBL/GenBank/DDBJ databases">
        <authorList>
            <consortium name="The Broad Institute Genome Sequencing Platform"/>
            <person name="Ward D."/>
            <person name="Feldgarden M."/>
            <person name="Earl A."/>
            <person name="Young S.K."/>
            <person name="Zeng Q."/>
            <person name="Koehrsen M."/>
            <person name="Alvarado L."/>
            <person name="Berlin A."/>
            <person name="Bochicchio J."/>
            <person name="Borenstein D."/>
            <person name="Chapman S.B."/>
            <person name="Chen Z."/>
            <person name="Engels R."/>
            <person name="Freedman E."/>
            <person name="Gellesch M."/>
            <person name="Goldberg J."/>
            <person name="Griggs A."/>
            <person name="Gujja S."/>
            <person name="Heilman E."/>
            <person name="Heiman D."/>
            <person name="Hepburn T."/>
            <person name="Howarth C."/>
            <person name="Jen D."/>
            <person name="Larson L."/>
            <person name="Lewis B."/>
            <person name="Mehta T."/>
            <person name="Park D."/>
            <person name="Pearson M."/>
            <person name="Roberts A."/>
            <person name="Saif S."/>
            <person name="Shea T."/>
            <person name="Shenoy N."/>
            <person name="Sisk P."/>
            <person name="Stolte C."/>
            <person name="Sykes S."/>
            <person name="Thomson T."/>
            <person name="Walk T."/>
            <person name="White J."/>
            <person name="Yandava C."/>
            <person name="Izard J."/>
            <person name="Baranova O.V."/>
            <person name="Blanton J.M."/>
            <person name="Tanner A.C."/>
            <person name="Dewhirst F.E."/>
            <person name="Haas B."/>
            <person name="Nusbaum C."/>
            <person name="Birren B."/>
        </authorList>
    </citation>
    <scope>NUCLEOTIDE SEQUENCE [LARGE SCALE GENOMIC DNA]</scope>
    <source>
        <strain evidence="3">1-1 BBBD Race 1</strain>
    </source>
</reference>
<reference evidence="4 5" key="3">
    <citation type="journal article" date="2017" name="G3 (Bethesda)">
        <title>Comparative analysis highlights variable genome content of wheat rusts and divergence of the mating loci.</title>
        <authorList>
            <person name="Cuomo C.A."/>
            <person name="Bakkeren G."/>
            <person name="Khalil H.B."/>
            <person name="Panwar V."/>
            <person name="Joly D."/>
            <person name="Linning R."/>
            <person name="Sakthikumar S."/>
            <person name="Song X."/>
            <person name="Adiconis X."/>
            <person name="Fan L."/>
            <person name="Goldberg J.M."/>
            <person name="Levin J.Z."/>
            <person name="Young S."/>
            <person name="Zeng Q."/>
            <person name="Anikster Y."/>
            <person name="Bruce M."/>
            <person name="Wang M."/>
            <person name="Yin C."/>
            <person name="McCallum B."/>
            <person name="Szabo L.J."/>
            <person name="Hulbert S."/>
            <person name="Chen X."/>
            <person name="Fellers J.P."/>
        </authorList>
    </citation>
    <scope>NUCLEOTIDE SEQUENCE</scope>
    <source>
        <strain evidence="4">isolate 1-1 / race 1 (BBBD)</strain>
        <strain evidence="5">Isolate 1-1 / race 1 (BBBD)</strain>
    </source>
</reference>
<keyword evidence="2" id="KW-0472">Membrane</keyword>
<dbReference type="AlphaFoldDB" id="A0A180H150"/>
<feature type="transmembrane region" description="Helical" evidence="2">
    <location>
        <begin position="87"/>
        <end position="108"/>
    </location>
</feature>